<feature type="non-terminal residue" evidence="2">
    <location>
        <position position="62"/>
    </location>
</feature>
<organism evidence="2 3">
    <name type="scientific">Rhinopomastus cyanomelas</name>
    <name type="common">Common scimitarbill</name>
    <dbReference type="NCBI Taxonomy" id="113115"/>
    <lineage>
        <taxon>Eukaryota</taxon>
        <taxon>Metazoa</taxon>
        <taxon>Chordata</taxon>
        <taxon>Craniata</taxon>
        <taxon>Vertebrata</taxon>
        <taxon>Euteleostomi</taxon>
        <taxon>Archelosauria</taxon>
        <taxon>Archosauria</taxon>
        <taxon>Dinosauria</taxon>
        <taxon>Saurischia</taxon>
        <taxon>Theropoda</taxon>
        <taxon>Coelurosauria</taxon>
        <taxon>Aves</taxon>
        <taxon>Neognathae</taxon>
        <taxon>Neoaves</taxon>
        <taxon>Telluraves</taxon>
        <taxon>Coraciimorphae</taxon>
        <taxon>Bucerotiformes</taxon>
        <taxon>Rhinopomastidae</taxon>
        <taxon>Rhinopomastus</taxon>
    </lineage>
</organism>
<gene>
    <name evidence="2" type="primary">Gal4</name>
    <name evidence="2" type="ORF">RHICYA_R02375</name>
</gene>
<feature type="chain" id="PRO_5029609390" evidence="1">
    <location>
        <begin position="23"/>
        <end position="62"/>
    </location>
</feature>
<keyword evidence="3" id="KW-1185">Reference proteome</keyword>
<dbReference type="OrthoDB" id="9237895at2759"/>
<feature type="signal peptide" evidence="1">
    <location>
        <begin position="1"/>
        <end position="22"/>
    </location>
</feature>
<name>A0A7L1MUM1_RHICY</name>
<protein>
    <submittedName>
        <fullName evidence="2">GLL4 protein</fullName>
    </submittedName>
</protein>
<sequence length="62" mass="6645">MKILSLLFALFLVASHGPTGSAGPPRPSMRCGYRGTFCSPGLCPRGNAYLGMCRPGHSCCRW</sequence>
<evidence type="ECO:0000313" key="3">
    <source>
        <dbReference type="Proteomes" id="UP000565785"/>
    </source>
</evidence>
<evidence type="ECO:0000313" key="2">
    <source>
        <dbReference type="EMBL" id="NXN91002.1"/>
    </source>
</evidence>
<comment type="caution">
    <text evidence="2">The sequence shown here is derived from an EMBL/GenBank/DDBJ whole genome shotgun (WGS) entry which is preliminary data.</text>
</comment>
<feature type="non-terminal residue" evidence="2">
    <location>
        <position position="1"/>
    </location>
</feature>
<accession>A0A7L1MUM1</accession>
<reference evidence="2 3" key="1">
    <citation type="submission" date="2019-09" db="EMBL/GenBank/DDBJ databases">
        <title>Bird 10,000 Genomes (B10K) Project - Family phase.</title>
        <authorList>
            <person name="Zhang G."/>
        </authorList>
    </citation>
    <scope>NUCLEOTIDE SEQUENCE [LARGE SCALE GENOMIC DNA]</scope>
    <source>
        <strain evidence="2">B10K-DU-002-35</strain>
        <tissue evidence="2">Muscle</tissue>
    </source>
</reference>
<keyword evidence="1" id="KW-0732">Signal</keyword>
<dbReference type="Proteomes" id="UP000565785">
    <property type="component" value="Unassembled WGS sequence"/>
</dbReference>
<dbReference type="SUPFAM" id="SSF57392">
    <property type="entry name" value="Defensin-like"/>
    <property type="match status" value="1"/>
</dbReference>
<evidence type="ECO:0000256" key="1">
    <source>
        <dbReference type="SAM" id="SignalP"/>
    </source>
</evidence>
<dbReference type="AlphaFoldDB" id="A0A7L1MUM1"/>
<proteinExistence type="predicted"/>
<dbReference type="EMBL" id="VXBP01000105">
    <property type="protein sequence ID" value="NXN91002.1"/>
    <property type="molecule type" value="Genomic_DNA"/>
</dbReference>